<evidence type="ECO:0000259" key="4">
    <source>
        <dbReference type="Pfam" id="PF02244"/>
    </source>
</evidence>
<proteinExistence type="predicted"/>
<dbReference type="Proteomes" id="UP000472264">
    <property type="component" value="Chromosome 20"/>
</dbReference>
<evidence type="ECO:0000313" key="5">
    <source>
        <dbReference type="Ensembl" id="ENSENLP00000017250.1"/>
    </source>
</evidence>
<dbReference type="GO" id="GO:0046872">
    <property type="term" value="F:metal ion binding"/>
    <property type="evidence" value="ECO:0007669"/>
    <property type="project" value="UniProtKB-KW"/>
</dbReference>
<feature type="signal peptide" evidence="3">
    <location>
        <begin position="1"/>
        <end position="15"/>
    </location>
</feature>
<evidence type="ECO:0000256" key="2">
    <source>
        <dbReference type="ARBA" id="ARBA00022833"/>
    </source>
</evidence>
<accession>A0A665UCX6</accession>
<evidence type="ECO:0000256" key="3">
    <source>
        <dbReference type="SAM" id="SignalP"/>
    </source>
</evidence>
<protein>
    <recommendedName>
        <fullName evidence="4">Carboxypeptidase activation peptide domain-containing protein</fullName>
    </recommendedName>
</protein>
<dbReference type="SUPFAM" id="SSF54897">
    <property type="entry name" value="Protease propeptides/inhibitors"/>
    <property type="match status" value="1"/>
</dbReference>
<reference evidence="5" key="3">
    <citation type="submission" date="2025-09" db="UniProtKB">
        <authorList>
            <consortium name="Ensembl"/>
        </authorList>
    </citation>
    <scope>IDENTIFICATION</scope>
</reference>
<keyword evidence="2" id="KW-0862">Zinc</keyword>
<dbReference type="OMA" id="QNDMEHE"/>
<reference evidence="5" key="1">
    <citation type="submission" date="2021-04" db="EMBL/GenBank/DDBJ databases">
        <authorList>
            <consortium name="Wellcome Sanger Institute Data Sharing"/>
        </authorList>
    </citation>
    <scope>NUCLEOTIDE SEQUENCE [LARGE SCALE GENOMIC DNA]</scope>
</reference>
<organism evidence="5 6">
    <name type="scientific">Echeneis naucrates</name>
    <name type="common">Live sharksucker</name>
    <dbReference type="NCBI Taxonomy" id="173247"/>
    <lineage>
        <taxon>Eukaryota</taxon>
        <taxon>Metazoa</taxon>
        <taxon>Chordata</taxon>
        <taxon>Craniata</taxon>
        <taxon>Vertebrata</taxon>
        <taxon>Euteleostomi</taxon>
        <taxon>Actinopterygii</taxon>
        <taxon>Neopterygii</taxon>
        <taxon>Teleostei</taxon>
        <taxon>Neoteleostei</taxon>
        <taxon>Acanthomorphata</taxon>
        <taxon>Carangaria</taxon>
        <taxon>Carangiformes</taxon>
        <taxon>Echeneidae</taxon>
        <taxon>Echeneis</taxon>
    </lineage>
</organism>
<keyword evidence="6" id="KW-1185">Reference proteome</keyword>
<dbReference type="InterPro" id="IPR003146">
    <property type="entry name" value="M14A_act_pep"/>
</dbReference>
<keyword evidence="1" id="KW-0479">Metal-binding</keyword>
<evidence type="ECO:0000256" key="1">
    <source>
        <dbReference type="ARBA" id="ARBA00022723"/>
    </source>
</evidence>
<keyword evidence="3" id="KW-0732">Signal</keyword>
<dbReference type="InterPro" id="IPR036990">
    <property type="entry name" value="M14A-like_propep"/>
</dbReference>
<dbReference type="InParanoid" id="A0A665UCX6"/>
<evidence type="ECO:0000313" key="6">
    <source>
        <dbReference type="Proteomes" id="UP000472264"/>
    </source>
</evidence>
<dbReference type="AlphaFoldDB" id="A0A665UCX6"/>
<feature type="domain" description="Carboxypeptidase activation peptide" evidence="4">
    <location>
        <begin position="26"/>
        <end position="89"/>
    </location>
</feature>
<name>A0A665UCX6_ECHNA</name>
<dbReference type="Ensembl" id="ENSENLT00000017879.1">
    <property type="protein sequence ID" value="ENSENLP00000017250.1"/>
    <property type="gene ID" value="ENSENLG00000007925.1"/>
</dbReference>
<feature type="chain" id="PRO_5025405245" description="Carboxypeptidase activation peptide domain-containing protein" evidence="3">
    <location>
        <begin position="16"/>
        <end position="89"/>
    </location>
</feature>
<sequence>MKVLLLFGLVAVALADITRFEGEKVFRLKPVLDEHVTLIKELAKNIEVDFWRPESPELVTIDINVDIRVPAMYLDMVYTILHQNDMEHE</sequence>
<dbReference type="Pfam" id="PF02244">
    <property type="entry name" value="Propep_M14"/>
    <property type="match status" value="1"/>
</dbReference>
<reference evidence="5" key="2">
    <citation type="submission" date="2025-08" db="UniProtKB">
        <authorList>
            <consortium name="Ensembl"/>
        </authorList>
    </citation>
    <scope>IDENTIFICATION</scope>
</reference>
<dbReference type="Gene3D" id="3.30.70.340">
    <property type="entry name" value="Metallocarboxypeptidase-like"/>
    <property type="match status" value="1"/>
</dbReference>